<dbReference type="EMBL" id="AZAC01000016">
    <property type="protein sequence ID" value="KIX13405.1"/>
    <property type="molecule type" value="Genomic_DNA"/>
</dbReference>
<dbReference type="OrthoDB" id="5413327at2"/>
<name>A0A0D2JV24_9BACT</name>
<dbReference type="AlphaFoldDB" id="A0A0D2JV24"/>
<sequence length="377" mass="42504">MRIRDLKLEINTETAKASAKVEWEDSDRPAITVFFETPAEFAQDLDANPHSFLAGCLPPAIFHAEKRIKMDYPVCPNFLEGLNTIMAHFAHWYGKDGQGPVLEVESLTKPRLGAPRKRTGIFLSGGIDSLAALYSNHQRFSPDHPAYIKDGILIHGFDIGGRLKWGAKQHVFDRAKAAMAEVAADAGLTLIPMLTNIRHLADSRMFWIKVFFGAVLAACGHALDKRFDLLYIASSYDIPNLNPCASHPMIDPEYSSYSLLFRHRDLIMSRLEKVRLVSEWETGLNNMRVCFANAKNQYNCGRCEKCVRTMAELEAIGALDKCRAFPTNKITPDMLKAEDILEKNRYIYWREMIDDLKSRGRHDLVETITNILAAAGD</sequence>
<gene>
    <name evidence="1" type="ORF">X474_13980</name>
</gene>
<protein>
    <submittedName>
        <fullName evidence="1">Uncharacterized protein</fullName>
    </submittedName>
</protein>
<proteinExistence type="predicted"/>
<dbReference type="PATRIC" id="fig|1429043.3.peg.2965"/>
<keyword evidence="2" id="KW-1185">Reference proteome</keyword>
<evidence type="ECO:0000313" key="1">
    <source>
        <dbReference type="EMBL" id="KIX13405.1"/>
    </source>
</evidence>
<dbReference type="RefSeq" id="WP_052515160.1">
    <property type="nucleotide sequence ID" value="NZ_AZAC01000016.1"/>
</dbReference>
<comment type="caution">
    <text evidence="1">The sequence shown here is derived from an EMBL/GenBank/DDBJ whole genome shotgun (WGS) entry which is preliminary data.</text>
</comment>
<accession>A0A0D2JV24</accession>
<organism evidence="1 2">
    <name type="scientific">Dethiosulfatarculus sandiegensis</name>
    <dbReference type="NCBI Taxonomy" id="1429043"/>
    <lineage>
        <taxon>Bacteria</taxon>
        <taxon>Pseudomonadati</taxon>
        <taxon>Thermodesulfobacteriota</taxon>
        <taxon>Desulfarculia</taxon>
        <taxon>Desulfarculales</taxon>
        <taxon>Desulfarculaceae</taxon>
        <taxon>Dethiosulfatarculus</taxon>
    </lineage>
</organism>
<dbReference type="SUPFAM" id="SSF52402">
    <property type="entry name" value="Adenine nucleotide alpha hydrolases-like"/>
    <property type="match status" value="1"/>
</dbReference>
<dbReference type="STRING" id="1429043.X474_13980"/>
<reference evidence="1 2" key="1">
    <citation type="submission" date="2013-11" db="EMBL/GenBank/DDBJ databases">
        <title>Metagenomic analysis of a methanogenic consortium involved in long chain n-alkane degradation.</title>
        <authorList>
            <person name="Davidova I.A."/>
            <person name="Callaghan A.V."/>
            <person name="Wawrik B."/>
            <person name="Pruitt S."/>
            <person name="Marks C."/>
            <person name="Duncan K.E."/>
            <person name="Suflita J.M."/>
        </authorList>
    </citation>
    <scope>NUCLEOTIDE SEQUENCE [LARGE SCALE GENOMIC DNA]</scope>
    <source>
        <strain evidence="1 2">SPR</strain>
    </source>
</reference>
<evidence type="ECO:0000313" key="2">
    <source>
        <dbReference type="Proteomes" id="UP000032233"/>
    </source>
</evidence>
<dbReference type="InParanoid" id="A0A0D2JV24"/>
<dbReference type="Proteomes" id="UP000032233">
    <property type="component" value="Unassembled WGS sequence"/>
</dbReference>